<evidence type="ECO:0000259" key="2">
    <source>
        <dbReference type="PROSITE" id="PS51175"/>
    </source>
</evidence>
<feature type="signal peptide" evidence="1">
    <location>
        <begin position="1"/>
        <end position="26"/>
    </location>
</feature>
<dbReference type="InterPro" id="IPR012334">
    <property type="entry name" value="Pectin_lyas_fold"/>
</dbReference>
<dbReference type="InterPro" id="IPR006626">
    <property type="entry name" value="PbH1"/>
</dbReference>
<dbReference type="Proteomes" id="UP000198855">
    <property type="component" value="Unassembled WGS sequence"/>
</dbReference>
<feature type="domain" description="SLH" evidence="3">
    <location>
        <begin position="2053"/>
        <end position="2114"/>
    </location>
</feature>
<dbReference type="PANTHER" id="PTHR43308">
    <property type="entry name" value="OUTER MEMBRANE PROTEIN ALPHA-RELATED"/>
    <property type="match status" value="1"/>
</dbReference>
<dbReference type="InterPro" id="IPR035992">
    <property type="entry name" value="Ricin_B-like_lectins"/>
</dbReference>
<dbReference type="Pfam" id="PF22816">
    <property type="entry name" value="CatAgl_D2"/>
    <property type="match status" value="1"/>
</dbReference>
<evidence type="ECO:0000259" key="3">
    <source>
        <dbReference type="PROSITE" id="PS51272"/>
    </source>
</evidence>
<keyword evidence="1" id="KW-0732">Signal</keyword>
<keyword evidence="5" id="KW-1185">Reference proteome</keyword>
<dbReference type="SUPFAM" id="SSF50370">
    <property type="entry name" value="Ricin B-like lectins"/>
    <property type="match status" value="2"/>
</dbReference>
<dbReference type="STRING" id="1045775.SAMN05216378_3820"/>
<evidence type="ECO:0000313" key="4">
    <source>
        <dbReference type="EMBL" id="SFE71695.1"/>
    </source>
</evidence>
<dbReference type="InterPro" id="IPR000772">
    <property type="entry name" value="Ricin_B_lectin"/>
</dbReference>
<dbReference type="PANTHER" id="PTHR43308:SF5">
    <property type="entry name" value="S-LAYER PROTEIN _ PEPTIDOGLYCAN ENDO-BETA-N-ACETYLGLUCOSAMINIDASE"/>
    <property type="match status" value="1"/>
</dbReference>
<feature type="domain" description="SLH" evidence="3">
    <location>
        <begin position="1986"/>
        <end position="2049"/>
    </location>
</feature>
<dbReference type="SUPFAM" id="SSF49785">
    <property type="entry name" value="Galactose-binding domain-like"/>
    <property type="match status" value="1"/>
</dbReference>
<dbReference type="SMART" id="SM00710">
    <property type="entry name" value="PbH1"/>
    <property type="match status" value="9"/>
</dbReference>
<dbReference type="InterPro" id="IPR051465">
    <property type="entry name" value="Cell_Envelope_Struct_Comp"/>
</dbReference>
<dbReference type="Gene3D" id="2.80.10.50">
    <property type="match status" value="7"/>
</dbReference>
<organism evidence="4 5">
    <name type="scientific">Paenibacillus catalpae</name>
    <dbReference type="NCBI Taxonomy" id="1045775"/>
    <lineage>
        <taxon>Bacteria</taxon>
        <taxon>Bacillati</taxon>
        <taxon>Bacillota</taxon>
        <taxon>Bacilli</taxon>
        <taxon>Bacillales</taxon>
        <taxon>Paenibacillaceae</taxon>
        <taxon>Paenibacillus</taxon>
    </lineage>
</organism>
<feature type="chain" id="PRO_5011669966" evidence="1">
    <location>
        <begin position="27"/>
        <end position="2114"/>
    </location>
</feature>
<feature type="domain" description="CBM6" evidence="2">
    <location>
        <begin position="1045"/>
        <end position="1161"/>
    </location>
</feature>
<dbReference type="GO" id="GO:0030246">
    <property type="term" value="F:carbohydrate binding"/>
    <property type="evidence" value="ECO:0007669"/>
    <property type="project" value="InterPro"/>
</dbReference>
<proteinExistence type="predicted"/>
<reference evidence="5" key="1">
    <citation type="submission" date="2016-10" db="EMBL/GenBank/DDBJ databases">
        <authorList>
            <person name="Varghese N."/>
            <person name="Submissions S."/>
        </authorList>
    </citation>
    <scope>NUCLEOTIDE SEQUENCE [LARGE SCALE GENOMIC DNA]</scope>
    <source>
        <strain evidence="5">CGMCC 1.10784</strain>
    </source>
</reference>
<dbReference type="InterPro" id="IPR033801">
    <property type="entry name" value="CBM6-CBM35-CBM36-like_1"/>
</dbReference>
<sequence length="2114" mass="228249">MPSLLKKLMILCMALLIAIPPLSASADGVSGGNNEDAFIQIHNSWKGYSLYEDAQGKVRYGYPAVNDPYAQWTIETEDGHARIKNRATGHYMNSQQVTDANITNAVESSAIGEDWVSDTWDIAEVANRPGEFNIISNRNSSWIVNFQIDDGKVQSNNWAQKDWGSATWTFNPAEASEPVRIFNPDNGTYLYEEEGEVKYGEIALNDVSSQWFAEDKDGHKRLRNRATGHYLHSQAITAEQITNPVGISAIGEGWTSDLWSFEAVDDNGGINIVSSRDNSWIVNIQGTGNGPDGIVRANNWAQKSWGSAVWKLEPAADSTPKRIKNNWKGTYLYEDNGQIKYGEPSYTDKTSQWILIDTAAGTLLRNLATGHYVTSVDYAGATPLTAEDAPSVDSAWIVATAKNDGGGEVEGSVTLKSAANASSFINVQNQDGFAQGNNWAQATWGSAQWALEDPAPPKTPVVPYIRIKNNWLQLYLFEDANGIVQYGNVLPSDQNAQWLVEDHDGVKRIKNRGTGHYLNNDGVTGDRDALKSTALAEDSKAGDWTIETYQGYKLIGKPGDDSGKYVNAENKLKFAQFSVVPKDWGSPKWEFVTVGETAPAYVRLKNSYFGQYLYEDEEGKVAYGQPTADDPASQWSIETAPQGVYVVNKATGHLISNENINRAENETNPHLKALESLVIDRSWGSVQWVVTDVDGSTNTKVFSNSWNSKWKNEDDTTAAARIHVQDQTGYGQASPIPADWGSAQWVLEPAPQAPAELPEGFIRIKNEASGQYLYENGSNVVLYGNPEANNAASHWKITSENGIQRIVNRATGNAISIEHLQSYLETTASPSENDTKAQWIVENGLAAGLYLLRSNAEGYEDNYIHTEDLQGYAQYELRSIESRGVQWRFDTAPEEAVTIPSEDGPANAVTPVLKELNAIRIIDAATGKALIERNGVIVADTPAASDGKAAEWLPQDYNGRKQYVNQATGHKLSVKASGLSTVLTDGASLSTQWDVDTYAGYQVLSNAAIAEQYLTFGAAGTAVVQAVAPSEDAAHWLLQPVKSDVRYEAEEAFMAGGVTANGTSVTGFTQEDAALLFAVNTDSAGDYIANVHYRNADGNARNLAVYVNGLKQTATVEFPGTGNDWADKALNLPLRAGMNTISLQYDNGSTGGVDVDYLLVQNAVNKDYRGATVPFTTYEAEHGGTNGTLLEEDRSFKTFASEASGREAVRLDADGQYVEFKTTEQANAMTMRYIIPDSAAGDGEEHTLTLYINGEKQGKIHLSSKYSWVYGKYPWTNNPADGDAHRFYDESRLFIGDVAAGSTIRLMKEADDTADYYVVDLVDLEQAPDAYAKPDGYVSVTDFGATANDSSDDSAAFEAAITAAKDQGVGVWIPAGVFTLAQGPLHVDNVTIRGAGIWHTELHGAGFLVEGSKVRIYDLYMDLGVTARHDELREAGFDGTFGKGSIIQNVWIEHAKAGIWSMRSDAGVATDGLYVGGVRIRNTYADGINFTTGTRHSMIEQTHIRNSGDDSIALWSQKPEGVSDDESRVSGNTVRFNTVQLPWLADNVAIFGGRDNKVQDNILSDTVGFGAGIAISTRFNPVAFDGTTLIERNTLIRTGGREPSWGQNFGAIWLFTGDKPIDADIKIRNNTALDSTYQGLYVNGPNAIANGARSITIENYVIDGTGTWGIHVNNDVSGSINLDNVIVRHTKIGPVFNAKSTGFELRTVTHEDNSGIGHTGSGTTPAEPSVNHDADLKAGLSAGKKEIFIDLPATGDAGTAGFSAAILKAAASAPQEASIVIRYGGMMYTLPSTIWNILEEAGLADALAESDAILTITLSPVTSAAAVEMKNKAAVAGFTIAGTPVSFELTLHAGDQSIPVHQFGKHFIGRSFALDGQLDEEHSSVVVYDPATGQFRTVPALFATEGGHTIATVLSTTNSLYAVAVTNAAFKDISAHWAKEDILLLANKRIVNGVSADLFAPNRNVTRAEFAALVVKALGLSPATDATAVFTDMTSSAWYASYVGTAVQYGIVKGMSDGTFRPNREVTRQEMAVMLARALELAKSQNQASATKADFPQDGSEIADWAQSAINGLVAAGIMQGKAAGEFAPLDYATRAEAAVTLKRLLQVSGLMNK</sequence>
<dbReference type="InterPro" id="IPR011050">
    <property type="entry name" value="Pectin_lyase_fold/virulence"/>
</dbReference>
<dbReference type="InterPro" id="IPR008979">
    <property type="entry name" value="Galactose-bd-like_sf"/>
</dbReference>
<dbReference type="PROSITE" id="PS51175">
    <property type="entry name" value="CBM6"/>
    <property type="match status" value="1"/>
</dbReference>
<evidence type="ECO:0000256" key="1">
    <source>
        <dbReference type="SAM" id="SignalP"/>
    </source>
</evidence>
<dbReference type="InterPro" id="IPR055149">
    <property type="entry name" value="Agl_cat_D2"/>
</dbReference>
<dbReference type="Gene3D" id="2.60.120.260">
    <property type="entry name" value="Galactose-binding domain-like"/>
    <property type="match status" value="2"/>
</dbReference>
<evidence type="ECO:0000313" key="5">
    <source>
        <dbReference type="Proteomes" id="UP000198855"/>
    </source>
</evidence>
<dbReference type="Pfam" id="PF22815">
    <property type="entry name" value="CatAgl_D1"/>
    <property type="match status" value="1"/>
</dbReference>
<dbReference type="Pfam" id="PF00395">
    <property type="entry name" value="SLH"/>
    <property type="match status" value="3"/>
</dbReference>
<protein>
    <submittedName>
        <fullName evidence="4">Carbohydrate binding module (Family 6)</fullName>
    </submittedName>
</protein>
<dbReference type="InterPro" id="IPR005084">
    <property type="entry name" value="CBM6"/>
</dbReference>
<dbReference type="PROSITE" id="PS51272">
    <property type="entry name" value="SLH"/>
    <property type="match status" value="3"/>
</dbReference>
<feature type="domain" description="SLH" evidence="3">
    <location>
        <begin position="1925"/>
        <end position="1985"/>
    </location>
</feature>
<dbReference type="CDD" id="cd23432">
    <property type="entry name" value="beta-trefoil_Ricin_EndoBetaGal-like"/>
    <property type="match status" value="6"/>
</dbReference>
<dbReference type="InterPro" id="IPR001119">
    <property type="entry name" value="SLH_dom"/>
</dbReference>
<accession>A0A1I2CU48</accession>
<name>A0A1I2CU48_9BACL</name>
<dbReference type="SUPFAM" id="SSF51126">
    <property type="entry name" value="Pectin lyase-like"/>
    <property type="match status" value="1"/>
</dbReference>
<dbReference type="Gene3D" id="2.160.20.10">
    <property type="entry name" value="Single-stranded right-handed beta-helix, Pectin lyase-like"/>
    <property type="match status" value="1"/>
</dbReference>
<dbReference type="EMBL" id="FOMT01000004">
    <property type="protein sequence ID" value="SFE71695.1"/>
    <property type="molecule type" value="Genomic_DNA"/>
</dbReference>
<dbReference type="RefSeq" id="WP_175532919.1">
    <property type="nucleotide sequence ID" value="NZ_FOMT01000004.1"/>
</dbReference>
<dbReference type="CDD" id="cd14490">
    <property type="entry name" value="CBM6-CBM35-CBM36_like_1"/>
    <property type="match status" value="1"/>
</dbReference>
<gene>
    <name evidence="4" type="ORF">SAMN05216378_3820</name>
</gene>
<dbReference type="Pfam" id="PF14200">
    <property type="entry name" value="RicinB_lectin_2"/>
    <property type="match status" value="1"/>
</dbReference>